<comment type="caution">
    <text evidence="3">The sequence shown here is derived from an EMBL/GenBank/DDBJ whole genome shotgun (WGS) entry which is preliminary data.</text>
</comment>
<evidence type="ECO:0000313" key="4">
    <source>
        <dbReference type="Proteomes" id="UP000030652"/>
    </source>
</evidence>
<dbReference type="PANTHER" id="PTHR30469:SF15">
    <property type="entry name" value="HLYD FAMILY OF SECRETION PROTEINS"/>
    <property type="match status" value="1"/>
</dbReference>
<evidence type="ECO:0000256" key="2">
    <source>
        <dbReference type="SAM" id="Phobius"/>
    </source>
</evidence>
<keyword evidence="2" id="KW-0472">Membrane</keyword>
<feature type="transmembrane region" description="Helical" evidence="2">
    <location>
        <begin position="5"/>
        <end position="27"/>
    </location>
</feature>
<dbReference type="Gene3D" id="1.10.287.470">
    <property type="entry name" value="Helix hairpin bin"/>
    <property type="match status" value="1"/>
</dbReference>
<dbReference type="Proteomes" id="UP000030652">
    <property type="component" value="Unassembled WGS sequence"/>
</dbReference>
<keyword evidence="2" id="KW-1133">Transmembrane helix</keyword>
<dbReference type="GO" id="GO:0015562">
    <property type="term" value="F:efflux transmembrane transporter activity"/>
    <property type="evidence" value="ECO:0007669"/>
    <property type="project" value="TreeGrafter"/>
</dbReference>
<organism evidence="3 4">
    <name type="scientific">Candidatus Scalindua brodae</name>
    <dbReference type="NCBI Taxonomy" id="237368"/>
    <lineage>
        <taxon>Bacteria</taxon>
        <taxon>Pseudomonadati</taxon>
        <taxon>Planctomycetota</taxon>
        <taxon>Candidatus Brocadiia</taxon>
        <taxon>Candidatus Brocadiales</taxon>
        <taxon>Candidatus Scalinduaceae</taxon>
        <taxon>Candidatus Scalindua</taxon>
    </lineage>
</organism>
<protein>
    <submittedName>
        <fullName evidence="3">AcrA family multidrug efflux protein</fullName>
    </submittedName>
</protein>
<dbReference type="PANTHER" id="PTHR30469">
    <property type="entry name" value="MULTIDRUG RESISTANCE PROTEIN MDTA"/>
    <property type="match status" value="1"/>
</dbReference>
<dbReference type="AlphaFoldDB" id="A0A0B0EF54"/>
<reference evidence="3 4" key="1">
    <citation type="submission" date="2014-10" db="EMBL/GenBank/DDBJ databases">
        <title>Draft genome of anammox bacterium scalindua brodae, obtained using differential coverage binning of sequence data from two enrichment reactors.</title>
        <authorList>
            <person name="Speth D.R."/>
            <person name="Russ L."/>
            <person name="Kartal B."/>
            <person name="Op den Camp H.J."/>
            <person name="Dutilh B.E."/>
            <person name="Jetten M.S."/>
        </authorList>
    </citation>
    <scope>NUCLEOTIDE SEQUENCE [LARGE SCALE GENOMIC DNA]</scope>
    <source>
        <strain evidence="3">RU1</strain>
    </source>
</reference>
<dbReference type="Gene3D" id="2.40.30.170">
    <property type="match status" value="1"/>
</dbReference>
<name>A0A0B0EF54_9BACT</name>
<accession>A0A0B0EF54</accession>
<dbReference type="InterPro" id="IPR006143">
    <property type="entry name" value="RND_pump_MFP"/>
</dbReference>
<dbReference type="Gene3D" id="2.40.50.100">
    <property type="match status" value="1"/>
</dbReference>
<dbReference type="eggNOG" id="COG0845">
    <property type="taxonomic scope" value="Bacteria"/>
</dbReference>
<gene>
    <name evidence="3" type="primary">acrA_3</name>
    <name evidence="3" type="ORF">SCABRO_03070</name>
</gene>
<proteinExistence type="inferred from homology"/>
<dbReference type="EMBL" id="JRYO01000214">
    <property type="protein sequence ID" value="KHE91219.1"/>
    <property type="molecule type" value="Genomic_DNA"/>
</dbReference>
<comment type="similarity">
    <text evidence="1">Belongs to the membrane fusion protein (MFP) (TC 8.A.1) family.</text>
</comment>
<evidence type="ECO:0000256" key="1">
    <source>
        <dbReference type="ARBA" id="ARBA00009477"/>
    </source>
</evidence>
<sequence>MTQRILVKVAIGIAVTVVIVSLSLYWWRRQPEPLTAVTAGPGGTGQTIIEDSSPVAKVKTVPLSYGRINETLTAYGIVELLPSTIEIYNVTFECIITRVLVTAGQVVNPGELLLIIKPSPDTQLIFKQAQDELESARLEEGLLNDRIKLQLSTKQDMVPVQLRIRLAEKKFSSLKERGVASMKEIRSASAGIVYFIGAQLGQTVPAGTNLLQLAHEDQIIVRLGIESEDFNRLEKSQSVKLKPILAPDSKSIEGTIQTITRRVDPITRLVSVMVKPMSEGKLLLNDYIEGKIIVSSRNALLAPREAILPDSGGHSLFTVMGGHAVRHLVQIGLETSGEMEIISKELKEGDPVVVLGNYELSDGMPVVEERKQ</sequence>
<evidence type="ECO:0000313" key="3">
    <source>
        <dbReference type="EMBL" id="KHE91219.1"/>
    </source>
</evidence>
<keyword evidence="2" id="KW-0812">Transmembrane</keyword>
<dbReference type="NCBIfam" id="TIGR01730">
    <property type="entry name" value="RND_mfp"/>
    <property type="match status" value="1"/>
</dbReference>
<dbReference type="Gene3D" id="2.40.420.20">
    <property type="match status" value="1"/>
</dbReference>
<dbReference type="GO" id="GO:1990281">
    <property type="term" value="C:efflux pump complex"/>
    <property type="evidence" value="ECO:0007669"/>
    <property type="project" value="TreeGrafter"/>
</dbReference>
<dbReference type="SUPFAM" id="SSF111369">
    <property type="entry name" value="HlyD-like secretion proteins"/>
    <property type="match status" value="1"/>
</dbReference>